<dbReference type="SUPFAM" id="SSF57535">
    <property type="entry name" value="Complement control module/SCR domain"/>
    <property type="match status" value="9"/>
</dbReference>
<evidence type="ECO:0000256" key="3">
    <source>
        <dbReference type="ARBA" id="ARBA00023157"/>
    </source>
</evidence>
<dbReference type="GeneID" id="25561542"/>
<evidence type="ECO:0000313" key="9">
    <source>
        <dbReference type="Proteomes" id="UP000054408"/>
    </source>
</evidence>
<dbReference type="Pfam" id="PF07699">
    <property type="entry name" value="Ephrin_rec_like"/>
    <property type="match status" value="1"/>
</dbReference>
<dbReference type="Gene3D" id="2.10.70.10">
    <property type="entry name" value="Complement Module, domain 1"/>
    <property type="match status" value="9"/>
</dbReference>
<dbReference type="SMART" id="SM01411">
    <property type="entry name" value="Ephrin_rec_like"/>
    <property type="match status" value="2"/>
</dbReference>
<feature type="domain" description="Sushi" evidence="7">
    <location>
        <begin position="904"/>
        <end position="979"/>
    </location>
</feature>
<dbReference type="PANTHER" id="PTHR19325:SF560">
    <property type="entry name" value="SUSHI, VON WILLEBRAND FACTOR TYPE A, EGF AND PENTRAXIN DOMAIN-CONTAINING PROTEIN 1"/>
    <property type="match status" value="1"/>
</dbReference>
<feature type="transmembrane region" description="Helical" evidence="6">
    <location>
        <begin position="1814"/>
        <end position="1835"/>
    </location>
</feature>
<organism evidence="8 9">
    <name type="scientific">Thecamonas trahens ATCC 50062</name>
    <dbReference type="NCBI Taxonomy" id="461836"/>
    <lineage>
        <taxon>Eukaryota</taxon>
        <taxon>Apusozoa</taxon>
        <taxon>Apusomonadida</taxon>
        <taxon>Apusomonadidae</taxon>
        <taxon>Thecamonas</taxon>
    </lineage>
</organism>
<feature type="transmembrane region" description="Helical" evidence="6">
    <location>
        <begin position="1655"/>
        <end position="1678"/>
    </location>
</feature>
<dbReference type="Gene3D" id="2.20.28.230">
    <property type="match status" value="1"/>
</dbReference>
<keyword evidence="4" id="KW-0325">Glycoprotein</keyword>
<sequence length="2370" mass="252999">MSAAAMTSTMYGSEVQVIASSGGNWVNPENVLEGYLGDAKSVVVIGSTTGKHTDWICAYNWVTNSAPPPGSKIDGVEIVATGKKSSTGYTIKVSAQLRRSLAVLGSKSDFATLTTYESHHTAGGATDMLGTSLKLTEVDFPFLQACIRYTGAQSCPSSCSRDVMLDRIRLKIYYSVDTARCTPPSMSGGTWNSPCDGPVQIDQLCQAVTSNGYVLSGSEFATCTASGAMSRVVTFNKIDNYCAIPSSSSIKFDTPCTGRVDESCQPSCALGWSVANTHVITRTCQPSTPSSGVWDTNPWTPQCTTKIASYCPDIEASSPTQYGSYACTGRRLDDTCTLSCNFGYRTTAASPPPPLSVTCVASTSSVGTWNDPSLYACEIKPDYCADDMPGSGVVSMETGCARTLGASCRPKCLAGYGDPNSYLCSAGNAALGTWGGGSSAICGLLNPYCDSRFNSVPTNGAAVVKSDEQQINSILTLTCNFGYEADANGNTRHGVGCVLKPGYCSPLAQALSPSPPGRGAPTAGCEGKLGESCTFICDDGFVDVSTPPYTCLLNDATGVWDGTPLCDYKSNYCASLGTTPNGVVSYVPTSRQLGTIASLDCDHGYATVGTVSRTCDALSSSSGRWSGTQNFACDLIEDYCTLFAVADFTYDQGCDNELGDTCAVTCSLGYANTNAASSPYTCLASNETSGVWSGAPSCELIDGYCSTLPSVPNAAPIAYTNNRRLGATASLSCNTGYVAVATPGTTKTCQADTAASGTWSGSGNFECVKIVEYCLALTGADGSEDSPCSHKVDELCFFNCDDGYFDTSDPAGSGYTCEASGPSVGMWSALPECTTISNYCPQLPVPANAASMVNTSRSLGGVASLVCANGYQPVGVTSRTCETNGEVQGKWSGNVDFGCAKIPVFCTLPSDIHGAGALDGPVGISCGSEIGDECHVTCDPGYRSQVLVNASRTCADVGGQGPGNGGWLPAAFPVPLCVPLPCRNLPLLGNGTLVPQYGAVTLDTVDATCNEGYTLVGEAVLACEADPLDTIWSAWSAPVPYCEPNNCTASEVPVDGYVVPSLVISTDAWVSYGCDPGFELWGNTARRCLPSGELSGTLPSCEPVLCPTNFTAPGNGTMVPGSGGAVTRDSVTFACNNGYFFVGQTVRTCEQGNATVPNAWSHSDYLKCIGQPCYPKLEDPINGKVSTHFGEFQDIARYECNAGYELNGNVTRMCASWGNWTVTPPVCDPLPCPTVIQPLNQDMLYFDSDESKTVLDGMTTDLHHVMCKAGFVFSPGVHELAMQCLPAPNNPAYPLAVDWFPQLLTCIPLACPPLSAPANGQVSAAGGVTRDTATYTCDPGYYIAERGDQMVYQMTVTCLPDTRALSRWSEPQPRCVKMPNYCPSVGPADNGQISLSVPSPSLEWGNDEWITASACTEALGDGCGKFVCNAGFQRVGPATIECTVGAQQVGLWSPELPSAAERCEPCPEGTYKSFSARDAAEWQCIPCPLGGYCAGGGSIPIASPGWWQNPDTGGFLTCVPMTNCLQGACRGGHRGFKCELCENGWYKKDGTNCVVCPPAKQVVYPILIVLAICLCVLLVKLARKSTHYFASLAVGASFLQMISILPSFGIKWPNFVKSFFNVFQILALNLSQFFEPQCMVDQGSSPFLLVWAIKMSLPLIFSAIFLFGGGLASVYYLIRKCVPTRKLEQCSPRLAGWFPELSKLGLKVVLWSCLNAFLTCLVLCYIVLTSAALSIFGCTRQADGTLTMNAEPAMTCKSKTWNNMVAVSVVALLLYGVGFPATVFWVLRTRRYSLWKEKNVIRYGLLYQRYLRKFYLYELVLIVRKFLFVFGKALFPGSPQAQIIWAMCTVLLGSGVQYVLAPFRDRHINWLEQLHLVSAAFILMLGVVFDATASSMSESGRTTLGIIIICVIVINIVVIGVAVGMALRVQYKLMRHGVSGGYASDELRVMPIFFKFDMRIVERQRRVTPHSILWTLELTTKRPLPLATTLLRDSIALGATVEEVLHNVEGEPERYARVEQSEDLMTTYAWYLIPCRGVYSARLLVDGERVSELVARGTYTEDEQAALEQALSSENAELAKFRASRQRDTLGEVELHDTERAGGKAGSADVGIVVDFSLASEFGVREFQQLHTPTAEYAMLGAMMASPVQYVLDAGRATQFAVSVPKASGLYLFEHADGFGSELGRERSYEELAEEFDAATAIPMFISSTEYRVQTLVVREGFVSVWAELRSEESLQNWRGLDVQAETRYALLTKFKVLPPGAGISQLSELEQFRDETSRRLAREAVWSAHLGTVVEQDGECVELAVFADDGASAVERVQQKQFDPTAMFASSAAPSPDAGSDGIELAPVAPAAAPPAPRDASPAPPASPV</sequence>
<keyword evidence="6" id="KW-0472">Membrane</keyword>
<evidence type="ECO:0000256" key="1">
    <source>
        <dbReference type="ARBA" id="ARBA00022659"/>
    </source>
</evidence>
<dbReference type="Proteomes" id="UP000054408">
    <property type="component" value="Unassembled WGS sequence"/>
</dbReference>
<evidence type="ECO:0000256" key="4">
    <source>
        <dbReference type="ARBA" id="ARBA00023180"/>
    </source>
</evidence>
<protein>
    <recommendedName>
        <fullName evidence="7">Sushi domain-containing protein</fullName>
    </recommendedName>
</protein>
<feature type="transmembrane region" description="Helical" evidence="6">
    <location>
        <begin position="1708"/>
        <end position="1728"/>
    </location>
</feature>
<feature type="transmembrane region" description="Helical" evidence="6">
    <location>
        <begin position="1904"/>
        <end position="1927"/>
    </location>
</feature>
<feature type="transmembrane region" description="Helical" evidence="6">
    <location>
        <begin position="1764"/>
        <end position="1787"/>
    </location>
</feature>
<feature type="region of interest" description="Disordered" evidence="5">
    <location>
        <begin position="2329"/>
        <end position="2370"/>
    </location>
</feature>
<keyword evidence="6" id="KW-0812">Transmembrane</keyword>
<reference evidence="8 9" key="1">
    <citation type="submission" date="2010-05" db="EMBL/GenBank/DDBJ databases">
        <title>The Genome Sequence of Thecamonas trahens ATCC 50062.</title>
        <authorList>
            <consortium name="The Broad Institute Genome Sequencing Platform"/>
            <person name="Russ C."/>
            <person name="Cuomo C."/>
            <person name="Shea T."/>
            <person name="Young S.K."/>
            <person name="Zeng Q."/>
            <person name="Koehrsen M."/>
            <person name="Haas B."/>
            <person name="Borodovsky M."/>
            <person name="Guigo R."/>
            <person name="Alvarado L."/>
            <person name="Berlin A."/>
            <person name="Bochicchio J."/>
            <person name="Borenstein D."/>
            <person name="Chapman S."/>
            <person name="Chen Z."/>
            <person name="Freedman E."/>
            <person name="Gellesch M."/>
            <person name="Goldberg J."/>
            <person name="Griggs A."/>
            <person name="Gujja S."/>
            <person name="Heilman E."/>
            <person name="Heiman D."/>
            <person name="Hepburn T."/>
            <person name="Howarth C."/>
            <person name="Jen D."/>
            <person name="Larson L."/>
            <person name="Mehta T."/>
            <person name="Park D."/>
            <person name="Pearson M."/>
            <person name="Roberts A."/>
            <person name="Saif S."/>
            <person name="Shenoy N."/>
            <person name="Sisk P."/>
            <person name="Stolte C."/>
            <person name="Sykes S."/>
            <person name="Thomson T."/>
            <person name="Walk T."/>
            <person name="White J."/>
            <person name="Yandava C."/>
            <person name="Burger G."/>
            <person name="Gray M.W."/>
            <person name="Holland P.W.H."/>
            <person name="King N."/>
            <person name="Lang F.B.F."/>
            <person name="Roger A.J."/>
            <person name="Ruiz-Trillo I."/>
            <person name="Lander E."/>
            <person name="Nusbaum C."/>
        </authorList>
    </citation>
    <scope>NUCLEOTIDE SEQUENCE [LARGE SCALE GENOMIC DNA]</scope>
    <source>
        <strain evidence="8 9">ATCC 50062</strain>
    </source>
</reference>
<feature type="domain" description="Sushi" evidence="7">
    <location>
        <begin position="1045"/>
        <end position="1103"/>
    </location>
</feature>
<dbReference type="OrthoDB" id="5804959at2759"/>
<dbReference type="PROSITE" id="PS50923">
    <property type="entry name" value="SUSHI"/>
    <property type="match status" value="9"/>
</dbReference>
<evidence type="ECO:0000259" key="7">
    <source>
        <dbReference type="PROSITE" id="PS50923"/>
    </source>
</evidence>
<dbReference type="RefSeq" id="XP_013761325.1">
    <property type="nucleotide sequence ID" value="XM_013905871.1"/>
</dbReference>
<feature type="domain" description="Sushi" evidence="7">
    <location>
        <begin position="1309"/>
        <end position="1377"/>
    </location>
</feature>
<dbReference type="Pfam" id="PF00084">
    <property type="entry name" value="Sushi"/>
    <property type="match status" value="5"/>
</dbReference>
<dbReference type="InterPro" id="IPR050350">
    <property type="entry name" value="Compl-Cell_Adhes-Reg"/>
</dbReference>
<dbReference type="InterPro" id="IPR011641">
    <property type="entry name" value="Tyr-kin_ephrin_A/B_rcpt-like"/>
</dbReference>
<evidence type="ECO:0000256" key="2">
    <source>
        <dbReference type="ARBA" id="ARBA00022737"/>
    </source>
</evidence>
<dbReference type="eggNOG" id="ENOG502QT8K">
    <property type="taxonomic scope" value="Eukaryota"/>
</dbReference>
<keyword evidence="1" id="KW-0768">Sushi</keyword>
<keyword evidence="3" id="KW-1015">Disulfide bond</keyword>
<dbReference type="PANTHER" id="PTHR19325">
    <property type="entry name" value="COMPLEMENT COMPONENT-RELATED SUSHI DOMAIN-CONTAINING"/>
    <property type="match status" value="1"/>
</dbReference>
<feature type="domain" description="Sushi" evidence="7">
    <location>
        <begin position="703"/>
        <end position="769"/>
    </location>
</feature>
<feature type="domain" description="Sushi" evidence="7">
    <location>
        <begin position="502"/>
        <end position="568"/>
    </location>
</feature>
<feature type="transmembrane region" description="Helical" evidence="6">
    <location>
        <begin position="1841"/>
        <end position="1861"/>
    </location>
</feature>
<accession>A0A0L0DU25</accession>
<dbReference type="CDD" id="cd00033">
    <property type="entry name" value="CCP"/>
    <property type="match status" value="8"/>
</dbReference>
<feature type="transmembrane region" description="Helical" evidence="6">
    <location>
        <begin position="1562"/>
        <end position="1581"/>
    </location>
</feature>
<dbReference type="STRING" id="461836.A0A0L0DU25"/>
<dbReference type="SUPFAM" id="SSF57184">
    <property type="entry name" value="Growth factor receptor domain"/>
    <property type="match status" value="1"/>
</dbReference>
<dbReference type="SMART" id="SM00032">
    <property type="entry name" value="CCP"/>
    <property type="match status" value="14"/>
</dbReference>
<evidence type="ECO:0000313" key="8">
    <source>
        <dbReference type="EMBL" id="KNC55551.1"/>
    </source>
</evidence>
<feature type="domain" description="Sushi" evidence="7">
    <location>
        <begin position="571"/>
        <end position="635"/>
    </location>
</feature>
<keyword evidence="9" id="KW-1185">Reference proteome</keyword>
<evidence type="ECO:0000256" key="5">
    <source>
        <dbReference type="SAM" id="MobiDB-lite"/>
    </source>
</evidence>
<dbReference type="EMBL" id="GL349439">
    <property type="protein sequence ID" value="KNC55551.1"/>
    <property type="molecule type" value="Genomic_DNA"/>
</dbReference>
<dbReference type="InterPro" id="IPR035976">
    <property type="entry name" value="Sushi/SCR/CCP_sf"/>
</dbReference>
<feature type="domain" description="Sushi" evidence="7">
    <location>
        <begin position="980"/>
        <end position="1044"/>
    </location>
</feature>
<feature type="compositionally biased region" description="Low complexity" evidence="5">
    <location>
        <begin position="2330"/>
        <end position="2352"/>
    </location>
</feature>
<feature type="domain" description="Sushi" evidence="7">
    <location>
        <begin position="838"/>
        <end position="901"/>
    </location>
</feature>
<keyword evidence="6" id="KW-1133">Transmembrane helix</keyword>
<gene>
    <name evidence="8" type="ORF">AMSG_01814</name>
</gene>
<feature type="transmembrane region" description="Helical" evidence="6">
    <location>
        <begin position="1588"/>
        <end position="1610"/>
    </location>
</feature>
<name>A0A0L0DU25_THETB</name>
<dbReference type="InterPro" id="IPR000436">
    <property type="entry name" value="Sushi_SCR_CCP_dom"/>
</dbReference>
<feature type="compositionally biased region" description="Pro residues" evidence="5">
    <location>
        <begin position="2353"/>
        <end position="2370"/>
    </location>
</feature>
<dbReference type="OMA" id="ESACHIK"/>
<keyword evidence="2" id="KW-0677">Repeat</keyword>
<evidence type="ECO:0000256" key="6">
    <source>
        <dbReference type="SAM" id="Phobius"/>
    </source>
</evidence>
<dbReference type="InterPro" id="IPR009030">
    <property type="entry name" value="Growth_fac_rcpt_cys_sf"/>
</dbReference>
<feature type="transmembrane region" description="Helical" evidence="6">
    <location>
        <begin position="1873"/>
        <end position="1892"/>
    </location>
</feature>
<proteinExistence type="predicted"/>
<feature type="domain" description="Sushi" evidence="7">
    <location>
        <begin position="1166"/>
        <end position="1229"/>
    </location>
</feature>